<protein>
    <submittedName>
        <fullName evidence="2">Uncharacterized protein</fullName>
    </submittedName>
</protein>
<accession>A0A7J4GS00</accession>
<reference evidence="3" key="1">
    <citation type="journal article" date="2019" name="bioRxiv">
        <title>Genome diversification in globally distributed novel marine Proteobacteria is linked to environmental adaptation.</title>
        <authorList>
            <person name="Zhou Z."/>
            <person name="Tran P.Q."/>
            <person name="Kieft K."/>
            <person name="Anantharaman K."/>
        </authorList>
    </citation>
    <scope>NUCLEOTIDE SEQUENCE [LARGE SCALE GENOMIC DNA]</scope>
</reference>
<dbReference type="EMBL" id="DUCX01000048">
    <property type="protein sequence ID" value="HIF37406.1"/>
    <property type="molecule type" value="Genomic_DNA"/>
</dbReference>
<evidence type="ECO:0000313" key="2">
    <source>
        <dbReference type="EMBL" id="HIF37406.1"/>
    </source>
</evidence>
<evidence type="ECO:0000313" key="3">
    <source>
        <dbReference type="Proteomes" id="UP000585802"/>
    </source>
</evidence>
<proteinExistence type="predicted"/>
<evidence type="ECO:0000256" key="1">
    <source>
        <dbReference type="SAM" id="MobiDB-lite"/>
    </source>
</evidence>
<comment type="caution">
    <text evidence="2">The sequence shown here is derived from an EMBL/GenBank/DDBJ whole genome shotgun (WGS) entry which is preliminary data.</text>
</comment>
<gene>
    <name evidence="2" type="ORF">EYQ70_03250</name>
</gene>
<name>A0A7J4GS00_9ARCH</name>
<dbReference type="SUPFAM" id="SSF53448">
    <property type="entry name" value="Nucleotide-diphospho-sugar transferases"/>
    <property type="match status" value="1"/>
</dbReference>
<dbReference type="AlphaFoldDB" id="A0A7J4GS00"/>
<feature type="compositionally biased region" description="Basic and acidic residues" evidence="1">
    <location>
        <begin position="278"/>
        <end position="298"/>
    </location>
</feature>
<feature type="compositionally biased region" description="Basic residues" evidence="1">
    <location>
        <begin position="306"/>
        <end position="319"/>
    </location>
</feature>
<dbReference type="Gene3D" id="3.90.550.40">
    <property type="match status" value="1"/>
</dbReference>
<dbReference type="InterPro" id="IPR029044">
    <property type="entry name" value="Nucleotide-diphossugar_trans"/>
</dbReference>
<feature type="region of interest" description="Disordered" evidence="1">
    <location>
        <begin position="278"/>
        <end position="319"/>
    </location>
</feature>
<organism evidence="2 3">
    <name type="scientific">Marine Group III euryarchaeote</name>
    <dbReference type="NCBI Taxonomy" id="2173149"/>
    <lineage>
        <taxon>Archaea</taxon>
        <taxon>Methanobacteriati</taxon>
        <taxon>Thermoplasmatota</taxon>
        <taxon>Thermoplasmata</taxon>
        <taxon>Candidatus Thermoprofundales</taxon>
    </lineage>
</organism>
<sequence length="319" mass="36186">MEIEIKIEELRKKKIFVATPMYGGMCSGMYTKSTADLATIATQYGMDVRFFYLFNESLITRARNYLVDEFLRSPYTHLMFIDSDIHFNPNDVLTLAALDKEIIGAPYPKKVIAWEKVRNAVDAGLADEDPTILEEFTGDFVFNPIGGTSEIKVSDPVEVLEIGTGFMLIAREVLEKFRDAYPQFAYKPDHNRSEHFDGSRYIHAFFDTVIDSEAFAGKGSGGSDRYLSEDYMFCQFTRKIGISTWLCPWMKLGHVGSYVFNGTLPALGNLDFAAHGNDMESRPHNITEEEEKEAEKAAGKTLNRSEKRKAARKSRKKKK</sequence>
<dbReference type="Proteomes" id="UP000585802">
    <property type="component" value="Unassembled WGS sequence"/>
</dbReference>